<dbReference type="NCBIfam" id="TIGR01129">
    <property type="entry name" value="secD"/>
    <property type="match status" value="1"/>
</dbReference>
<dbReference type="AlphaFoldDB" id="A0A538STQ8"/>
<evidence type="ECO:0000259" key="11">
    <source>
        <dbReference type="Pfam" id="PF21760"/>
    </source>
</evidence>
<keyword evidence="4 9" id="KW-0812">Transmembrane</keyword>
<reference evidence="13 14" key="1">
    <citation type="journal article" date="2019" name="Nat. Microbiol.">
        <title>Mediterranean grassland soil C-N compound turnover is dependent on rainfall and depth, and is mediated by genomically divergent microorganisms.</title>
        <authorList>
            <person name="Diamond S."/>
            <person name="Andeer P.F."/>
            <person name="Li Z."/>
            <person name="Crits-Christoph A."/>
            <person name="Burstein D."/>
            <person name="Anantharaman K."/>
            <person name="Lane K.R."/>
            <person name="Thomas B.C."/>
            <person name="Pan C."/>
            <person name="Northen T.R."/>
            <person name="Banfield J.F."/>
        </authorList>
    </citation>
    <scope>NUCLEOTIDE SEQUENCE [LARGE SCALE GENOMIC DNA]</scope>
    <source>
        <strain evidence="13">WS_4</strain>
    </source>
</reference>
<keyword evidence="6 9" id="KW-1133">Transmembrane helix</keyword>
<accession>A0A538STQ8</accession>
<proteinExistence type="inferred from homology"/>
<evidence type="ECO:0000313" key="13">
    <source>
        <dbReference type="EMBL" id="TMQ54767.1"/>
    </source>
</evidence>
<dbReference type="GO" id="GO:0006605">
    <property type="term" value="P:protein targeting"/>
    <property type="evidence" value="ECO:0007669"/>
    <property type="project" value="UniProtKB-UniRule"/>
</dbReference>
<keyword evidence="2 9" id="KW-0813">Transport</keyword>
<evidence type="ECO:0000256" key="5">
    <source>
        <dbReference type="ARBA" id="ARBA00022927"/>
    </source>
</evidence>
<comment type="function">
    <text evidence="9">Part of the Sec protein translocase complex. Interacts with the SecYEG preprotein conducting channel. SecDF uses the proton motive force (PMF) to complete protein translocation after the ATP-dependent function of SecA.</text>
</comment>
<dbReference type="InterPro" id="IPR001036">
    <property type="entry name" value="Acrflvin-R"/>
</dbReference>
<comment type="caution">
    <text evidence="9">Lacks conserved residue(s) required for the propagation of feature annotation.</text>
</comment>
<comment type="caution">
    <text evidence="13">The sequence shown here is derived from an EMBL/GenBank/DDBJ whole genome shotgun (WGS) entry which is preliminary data.</text>
</comment>
<keyword evidence="7 9" id="KW-0811">Translocation</keyword>
<dbReference type="NCBIfam" id="TIGR00916">
    <property type="entry name" value="2A0604s01"/>
    <property type="match status" value="1"/>
</dbReference>
<comment type="subunit">
    <text evidence="9">Forms a complex with SecF. Part of the essential Sec protein translocation apparatus which comprises SecA, SecYEG and auxiliary proteins SecDF. Other proteins may also be involved.</text>
</comment>
<organism evidence="13 14">
    <name type="scientific">Eiseniibacteriota bacterium</name>
    <dbReference type="NCBI Taxonomy" id="2212470"/>
    <lineage>
        <taxon>Bacteria</taxon>
        <taxon>Candidatus Eiseniibacteriota</taxon>
    </lineage>
</organism>
<dbReference type="Pfam" id="PF21760">
    <property type="entry name" value="SecD_1st"/>
    <property type="match status" value="1"/>
</dbReference>
<evidence type="ECO:0000256" key="2">
    <source>
        <dbReference type="ARBA" id="ARBA00022448"/>
    </source>
</evidence>
<evidence type="ECO:0000256" key="6">
    <source>
        <dbReference type="ARBA" id="ARBA00022989"/>
    </source>
</evidence>
<feature type="transmembrane region" description="Helical" evidence="9">
    <location>
        <begin position="430"/>
        <end position="451"/>
    </location>
</feature>
<protein>
    <recommendedName>
        <fullName evidence="9">Protein translocase subunit SecD</fullName>
    </recommendedName>
</protein>
<evidence type="ECO:0000256" key="3">
    <source>
        <dbReference type="ARBA" id="ARBA00022475"/>
    </source>
</evidence>
<evidence type="ECO:0000313" key="14">
    <source>
        <dbReference type="Proteomes" id="UP000319829"/>
    </source>
</evidence>
<dbReference type="Proteomes" id="UP000319829">
    <property type="component" value="Unassembled WGS sequence"/>
</dbReference>
<feature type="transmembrane region" description="Helical" evidence="9">
    <location>
        <begin position="380"/>
        <end position="398"/>
    </location>
</feature>
<dbReference type="Pfam" id="PF02355">
    <property type="entry name" value="SecD_SecF_C"/>
    <property type="match status" value="1"/>
</dbReference>
<feature type="domain" description="Protein export membrane protein SecD/SecF C-terminal" evidence="10">
    <location>
        <begin position="361"/>
        <end position="530"/>
    </location>
</feature>
<evidence type="ECO:0000259" key="10">
    <source>
        <dbReference type="Pfam" id="PF02355"/>
    </source>
</evidence>
<comment type="subcellular location">
    <subcellularLocation>
        <location evidence="1 9">Cell membrane</location>
        <topology evidence="1 9">Multi-pass membrane protein</topology>
    </subcellularLocation>
</comment>
<dbReference type="PANTHER" id="PTHR30081:SF1">
    <property type="entry name" value="PROTEIN TRANSLOCASE SUBUNIT SECD"/>
    <property type="match status" value="1"/>
</dbReference>
<comment type="similarity">
    <text evidence="9">Belongs to the SecD/SecF family. SecD subfamily.</text>
</comment>
<dbReference type="FunFam" id="1.20.1640.10:FF:000004">
    <property type="entry name" value="Protein translocase subunit SecD"/>
    <property type="match status" value="1"/>
</dbReference>
<dbReference type="EMBL" id="VBOU01000055">
    <property type="protein sequence ID" value="TMQ54767.1"/>
    <property type="molecule type" value="Genomic_DNA"/>
</dbReference>
<evidence type="ECO:0000259" key="12">
    <source>
        <dbReference type="Pfam" id="PF22599"/>
    </source>
</evidence>
<dbReference type="Gene3D" id="3.30.70.3400">
    <property type="match status" value="1"/>
</dbReference>
<feature type="domain" description="SecDF P1 head subdomain" evidence="12">
    <location>
        <begin position="250"/>
        <end position="358"/>
    </location>
</feature>
<dbReference type="InterPro" id="IPR055344">
    <property type="entry name" value="SecD_SecF_C_bact"/>
</dbReference>
<feature type="transmembrane region" description="Helical" evidence="9">
    <location>
        <begin position="504"/>
        <end position="527"/>
    </location>
</feature>
<evidence type="ECO:0000256" key="4">
    <source>
        <dbReference type="ARBA" id="ARBA00022692"/>
    </source>
</evidence>
<dbReference type="Gene3D" id="1.20.1640.10">
    <property type="entry name" value="Multidrug efflux transporter AcrB transmembrane domain"/>
    <property type="match status" value="1"/>
</dbReference>
<dbReference type="Gene3D" id="3.30.1360.200">
    <property type="match status" value="1"/>
</dbReference>
<dbReference type="SUPFAM" id="SSF82866">
    <property type="entry name" value="Multidrug efflux transporter AcrB transmembrane domain"/>
    <property type="match status" value="1"/>
</dbReference>
<dbReference type="InterPro" id="IPR048634">
    <property type="entry name" value="SecD_SecF_C"/>
</dbReference>
<evidence type="ECO:0000256" key="8">
    <source>
        <dbReference type="ARBA" id="ARBA00023136"/>
    </source>
</evidence>
<gene>
    <name evidence="9 13" type="primary">secD</name>
    <name evidence="13" type="ORF">E6K74_05055</name>
</gene>
<name>A0A538STQ8_UNCEI</name>
<evidence type="ECO:0000256" key="1">
    <source>
        <dbReference type="ARBA" id="ARBA00004651"/>
    </source>
</evidence>
<dbReference type="GO" id="GO:0065002">
    <property type="term" value="P:intracellular protein transmembrane transport"/>
    <property type="evidence" value="ECO:0007669"/>
    <property type="project" value="UniProtKB-UniRule"/>
</dbReference>
<feature type="transmembrane region" description="Helical" evidence="9">
    <location>
        <begin position="479"/>
        <end position="498"/>
    </location>
</feature>
<keyword evidence="3 9" id="KW-1003">Cell membrane</keyword>
<dbReference type="PANTHER" id="PTHR30081">
    <property type="entry name" value="PROTEIN-EXPORT MEMBRANE PROTEIN SEC"/>
    <property type="match status" value="1"/>
</dbReference>
<dbReference type="GO" id="GO:0005886">
    <property type="term" value="C:plasma membrane"/>
    <property type="evidence" value="ECO:0007669"/>
    <property type="project" value="UniProtKB-SubCell"/>
</dbReference>
<feature type="transmembrane region" description="Helical" evidence="9">
    <location>
        <begin position="405"/>
        <end position="424"/>
    </location>
</feature>
<feature type="domain" description="Protein translocase subunit SecDF P1" evidence="11">
    <location>
        <begin position="99"/>
        <end position="157"/>
    </location>
</feature>
<dbReference type="Pfam" id="PF22599">
    <property type="entry name" value="SecDF_P1_head"/>
    <property type="match status" value="1"/>
</dbReference>
<sequence length="541" mass="59089">MMTRSDQWKFYLTVVFVLASVWTLWPTFQFYSLPPKTRQEVLQARPDLATNEAERIKLEKYVKLREKAIKLGLDLQGGMYLLLEVDTSKLGPAEAKNAVDQVRQIINNRIDQFGVAEPSIQKQGENRILIQLPGLLDRERAKSLIGQTALLEFKLVKTEEEGKAFYDRVDQYFARKLRGGAPPDSAAPDSTVHPFTSKLLASSHSEATVLRENVPIVDQMIQQLKADSTFVSDAQFSWDAHESEISGRTARTLYVVGKEALMKGSEVASAQMRLDLDQARPGAPGVSFNLTSRGGALFGDITGANVGRRLAIVLDGKIQSAPNIQEKIPRGQGSITGSFTEEEAQNLAIVLRSGALPAPVSIVEERTVGPSLGQDSIEKGIRAAGVGAALVVLFMLVYYRISGMVAVVALFLNILGLLACMAGFHGTLTLPGIAGIVLTIGMAVDTNVLIFERIREELRNKRTVLAAIETGYARAYRTIIDAHVTTLLSSFALMWFGTGPIRGFAITLSIGLIINLITAVGISKMIFDAWSVRRKLSSISI</sequence>
<dbReference type="InterPro" id="IPR005791">
    <property type="entry name" value="SecD"/>
</dbReference>
<dbReference type="InterPro" id="IPR022813">
    <property type="entry name" value="SecD/SecF_arch_bac"/>
</dbReference>
<dbReference type="GO" id="GO:0015450">
    <property type="term" value="F:protein-transporting ATPase activity"/>
    <property type="evidence" value="ECO:0007669"/>
    <property type="project" value="InterPro"/>
</dbReference>
<keyword evidence="5 9" id="KW-0653">Protein transport</keyword>
<keyword evidence="8 9" id="KW-0472">Membrane</keyword>
<evidence type="ECO:0000256" key="9">
    <source>
        <dbReference type="HAMAP-Rule" id="MF_01463"/>
    </source>
</evidence>
<dbReference type="InterPro" id="IPR054384">
    <property type="entry name" value="SecDF_P1_head"/>
</dbReference>
<evidence type="ECO:0000256" key="7">
    <source>
        <dbReference type="ARBA" id="ARBA00023010"/>
    </source>
</evidence>
<dbReference type="HAMAP" id="MF_01463_B">
    <property type="entry name" value="SecD_B"/>
    <property type="match status" value="1"/>
</dbReference>
<dbReference type="PRINTS" id="PR00702">
    <property type="entry name" value="ACRIFLAVINRP"/>
</dbReference>
<dbReference type="GO" id="GO:0043952">
    <property type="term" value="P:protein transport by the Sec complex"/>
    <property type="evidence" value="ECO:0007669"/>
    <property type="project" value="UniProtKB-UniRule"/>
</dbReference>
<dbReference type="InterPro" id="IPR048631">
    <property type="entry name" value="SecD_1st"/>
</dbReference>